<keyword evidence="1" id="KW-0812">Transmembrane</keyword>
<reference evidence="3" key="1">
    <citation type="submission" date="2015-11" db="EMBL/GenBank/DDBJ databases">
        <authorList>
            <person name="Holder M.E."/>
            <person name="Ajami N.J."/>
            <person name="Petrosino J.F."/>
        </authorList>
    </citation>
    <scope>NUCLEOTIDE SEQUENCE [LARGE SCALE GENOMIC DNA]</scope>
    <source>
        <strain evidence="3">F0113</strain>
    </source>
</reference>
<accession>A0A0S2KJS1</accession>
<keyword evidence="1" id="KW-0472">Membrane</keyword>
<dbReference type="OrthoDB" id="1080223at2"/>
<protein>
    <submittedName>
        <fullName evidence="2">Uncharacterized protein</fullName>
    </submittedName>
</protein>
<organism evidence="2 3">
    <name type="scientific">Hoylesella enoeca</name>
    <dbReference type="NCBI Taxonomy" id="76123"/>
    <lineage>
        <taxon>Bacteria</taxon>
        <taxon>Pseudomonadati</taxon>
        <taxon>Bacteroidota</taxon>
        <taxon>Bacteroidia</taxon>
        <taxon>Bacteroidales</taxon>
        <taxon>Prevotellaceae</taxon>
        <taxon>Hoylesella</taxon>
    </lineage>
</organism>
<proteinExistence type="predicted"/>
<keyword evidence="1" id="KW-1133">Transmembrane helix</keyword>
<feature type="transmembrane region" description="Helical" evidence="1">
    <location>
        <begin position="78"/>
        <end position="101"/>
    </location>
</feature>
<feature type="transmembrane region" description="Helical" evidence="1">
    <location>
        <begin position="113"/>
        <end position="139"/>
    </location>
</feature>
<sequence>MERQQVKAIGNKYYKYSLWIIAGLSVLLFFLTCVCDWSMEMVNGIVVSVVFSLLSSIVYISVWKALAVSSTKNLTKFYLGAPIVRMLAAMLLIISYLLIAVKRFAIDGFSSSHLLYFIAPFTAYYFALLIFDSIFFVFIEKNKK</sequence>
<gene>
    <name evidence="2" type="ORF">AS203_05055</name>
</gene>
<dbReference type="EMBL" id="CP013195">
    <property type="protein sequence ID" value="ALO48524.1"/>
    <property type="molecule type" value="Genomic_DNA"/>
</dbReference>
<dbReference type="STRING" id="76123.AS203_05055"/>
<evidence type="ECO:0000313" key="3">
    <source>
        <dbReference type="Proteomes" id="UP000056252"/>
    </source>
</evidence>
<evidence type="ECO:0000313" key="2">
    <source>
        <dbReference type="EMBL" id="ALO48524.1"/>
    </source>
</evidence>
<keyword evidence="3" id="KW-1185">Reference proteome</keyword>
<dbReference type="RefSeq" id="WP_025066578.1">
    <property type="nucleotide sequence ID" value="NZ_CP013195.1"/>
</dbReference>
<name>A0A0S2KJS1_9BACT</name>
<dbReference type="Proteomes" id="UP000056252">
    <property type="component" value="Chromosome"/>
</dbReference>
<feature type="transmembrane region" description="Helical" evidence="1">
    <location>
        <begin position="16"/>
        <end position="39"/>
    </location>
</feature>
<dbReference type="AlphaFoldDB" id="A0A0S2KJS1"/>
<feature type="transmembrane region" description="Helical" evidence="1">
    <location>
        <begin position="45"/>
        <end position="66"/>
    </location>
</feature>
<dbReference type="KEGG" id="peo:AS203_05055"/>
<evidence type="ECO:0000256" key="1">
    <source>
        <dbReference type="SAM" id="Phobius"/>
    </source>
</evidence>